<dbReference type="EMBL" id="NJES01000051">
    <property type="protein sequence ID" value="PHH79272.1"/>
    <property type="molecule type" value="Genomic_DNA"/>
</dbReference>
<accession>A0A2C5ZHR7</accession>
<gene>
    <name evidence="2" type="ORF">CDD80_5267</name>
</gene>
<keyword evidence="1" id="KW-1133">Transmembrane helix</keyword>
<sequence>MDKVWFKLRQTHYPPAPEAKILAGDGDDSQSAICLGHIIPDLGHIDFPINSGAVVAFPSRMTVFQSHSLEFRWQDGRKSGLGLGLGAGGTLAGALGLMTVKASIRLAFQRSVEEYEEFDRLDTYIVQLNRRYVDQCLETDEVKDYVGNKRDWAFFIITGVKIARAGQRKTRVNSSTETGGGPQMSNVPAAITAEATAELRRERPRTTEEKKMSDFVWAVRLAKVHKGTLMTDWSIDPFTRRATFGTGGGDEVDVGAVVLGEGVDEFVVVDDEEAGEAVVLLNGEGWKDGVGRGVD</sequence>
<keyword evidence="1" id="KW-0472">Membrane</keyword>
<evidence type="ECO:0000256" key="1">
    <source>
        <dbReference type="SAM" id="Phobius"/>
    </source>
</evidence>
<keyword evidence="1" id="KW-0812">Transmembrane</keyword>
<dbReference type="AlphaFoldDB" id="A0A2C5ZHR7"/>
<name>A0A2C5ZHR7_9HYPO</name>
<proteinExistence type="predicted"/>
<evidence type="ECO:0000313" key="3">
    <source>
        <dbReference type="Proteomes" id="UP000226431"/>
    </source>
</evidence>
<feature type="transmembrane region" description="Helical" evidence="1">
    <location>
        <begin position="81"/>
        <end position="100"/>
    </location>
</feature>
<dbReference type="Proteomes" id="UP000226431">
    <property type="component" value="Unassembled WGS sequence"/>
</dbReference>
<keyword evidence="3" id="KW-1185">Reference proteome</keyword>
<comment type="caution">
    <text evidence="2">The sequence shown here is derived from an EMBL/GenBank/DDBJ whole genome shotgun (WGS) entry which is preliminary data.</text>
</comment>
<reference evidence="2 3" key="1">
    <citation type="submission" date="2017-06" db="EMBL/GenBank/DDBJ databases">
        <title>Ant-infecting Ophiocordyceps genomes reveal a high diversity of potential behavioral manipulation genes and a possible major role for enterotoxins.</title>
        <authorList>
            <person name="De Bekker C."/>
            <person name="Evans H.C."/>
            <person name="Brachmann A."/>
            <person name="Hughes D.P."/>
        </authorList>
    </citation>
    <scope>NUCLEOTIDE SEQUENCE [LARGE SCALE GENOMIC DNA]</scope>
    <source>
        <strain evidence="2 3">Map16</strain>
    </source>
</reference>
<dbReference type="OrthoDB" id="4500473at2759"/>
<evidence type="ECO:0000313" key="2">
    <source>
        <dbReference type="EMBL" id="PHH79272.1"/>
    </source>
</evidence>
<protein>
    <submittedName>
        <fullName evidence="2">Uncharacterized protein</fullName>
    </submittedName>
</protein>
<organism evidence="2 3">
    <name type="scientific">Ophiocordyceps camponoti-rufipedis</name>
    <dbReference type="NCBI Taxonomy" id="2004952"/>
    <lineage>
        <taxon>Eukaryota</taxon>
        <taxon>Fungi</taxon>
        <taxon>Dikarya</taxon>
        <taxon>Ascomycota</taxon>
        <taxon>Pezizomycotina</taxon>
        <taxon>Sordariomycetes</taxon>
        <taxon>Hypocreomycetidae</taxon>
        <taxon>Hypocreales</taxon>
        <taxon>Ophiocordycipitaceae</taxon>
        <taxon>Ophiocordyceps</taxon>
    </lineage>
</organism>